<protein>
    <recommendedName>
        <fullName evidence="3">NmrA-like domain-containing protein</fullName>
    </recommendedName>
</protein>
<dbReference type="Gene3D" id="3.90.25.10">
    <property type="entry name" value="UDP-galactose 4-epimerase, domain 1"/>
    <property type="match status" value="1"/>
</dbReference>
<feature type="domain" description="NmrA-like" evidence="3">
    <location>
        <begin position="5"/>
        <end position="275"/>
    </location>
</feature>
<organism evidence="4 5">
    <name type="scientific">Zymoseptoria tritici (strain CBS 115943 / IPO323)</name>
    <name type="common">Speckled leaf blotch fungus</name>
    <name type="synonym">Septoria tritici</name>
    <dbReference type="NCBI Taxonomy" id="336722"/>
    <lineage>
        <taxon>Eukaryota</taxon>
        <taxon>Fungi</taxon>
        <taxon>Dikarya</taxon>
        <taxon>Ascomycota</taxon>
        <taxon>Pezizomycotina</taxon>
        <taxon>Dothideomycetes</taxon>
        <taxon>Dothideomycetidae</taxon>
        <taxon>Mycosphaerellales</taxon>
        <taxon>Mycosphaerellaceae</taxon>
        <taxon>Zymoseptoria</taxon>
    </lineage>
</organism>
<dbReference type="EMBL" id="CM001199">
    <property type="protein sequence ID" value="EGP88434.1"/>
    <property type="molecule type" value="Genomic_DNA"/>
</dbReference>
<dbReference type="AlphaFoldDB" id="F9X9H2"/>
<evidence type="ECO:0000256" key="1">
    <source>
        <dbReference type="ARBA" id="ARBA00022857"/>
    </source>
</evidence>
<evidence type="ECO:0000313" key="5">
    <source>
        <dbReference type="Proteomes" id="UP000008062"/>
    </source>
</evidence>
<dbReference type="Proteomes" id="UP000008062">
    <property type="component" value="Chromosome 4"/>
</dbReference>
<evidence type="ECO:0000256" key="2">
    <source>
        <dbReference type="ARBA" id="ARBA00023002"/>
    </source>
</evidence>
<dbReference type="OrthoDB" id="5283654at2759"/>
<dbReference type="PANTHER" id="PTHR47706:SF6">
    <property type="entry name" value="NMRA-LIKE FAMILY PROTEIN (AFU_ORTHOLOGUE AFUA_6G00280)"/>
    <property type="match status" value="1"/>
</dbReference>
<dbReference type="SUPFAM" id="SSF51735">
    <property type="entry name" value="NAD(P)-binding Rossmann-fold domains"/>
    <property type="match status" value="1"/>
</dbReference>
<proteinExistence type="predicted"/>
<gene>
    <name evidence="4" type="ORF">MYCGRDRAFT_71002</name>
</gene>
<dbReference type="eggNOG" id="ENOG502QPPB">
    <property type="taxonomic scope" value="Eukaryota"/>
</dbReference>
<dbReference type="VEuPathDB" id="FungiDB:ZTRI_4.341"/>
<name>F9X9H2_ZYMTI</name>
<dbReference type="Pfam" id="PF05368">
    <property type="entry name" value="NmrA"/>
    <property type="match status" value="1"/>
</dbReference>
<dbReference type="InterPro" id="IPR045312">
    <property type="entry name" value="PCBER-like"/>
</dbReference>
<dbReference type="InterPro" id="IPR051609">
    <property type="entry name" value="NmrA/Isoflavone_reductase-like"/>
</dbReference>
<dbReference type="OMA" id="ISCTGFA"/>
<dbReference type="GO" id="GO:0016491">
    <property type="term" value="F:oxidoreductase activity"/>
    <property type="evidence" value="ECO:0007669"/>
    <property type="project" value="UniProtKB-KW"/>
</dbReference>
<evidence type="ECO:0000259" key="3">
    <source>
        <dbReference type="Pfam" id="PF05368"/>
    </source>
</evidence>
<dbReference type="InterPro" id="IPR008030">
    <property type="entry name" value="NmrA-like"/>
</dbReference>
<reference evidence="4 5" key="1">
    <citation type="journal article" date="2011" name="PLoS Genet.">
        <title>Finished genome of the fungal wheat pathogen Mycosphaerella graminicola reveals dispensome structure, chromosome plasticity, and stealth pathogenesis.</title>
        <authorList>
            <person name="Goodwin S.B."/>
            <person name="Ben M'barek S."/>
            <person name="Dhillon B."/>
            <person name="Wittenberg A.H.J."/>
            <person name="Crane C.F."/>
            <person name="Hane J.K."/>
            <person name="Foster A.J."/>
            <person name="Van der Lee T.A.J."/>
            <person name="Grimwood J."/>
            <person name="Aerts A."/>
            <person name="Antoniw J."/>
            <person name="Bailey A."/>
            <person name="Bluhm B."/>
            <person name="Bowler J."/>
            <person name="Bristow J."/>
            <person name="van der Burgt A."/>
            <person name="Canto-Canche B."/>
            <person name="Churchill A.C.L."/>
            <person name="Conde-Ferraez L."/>
            <person name="Cools H.J."/>
            <person name="Coutinho P.M."/>
            <person name="Csukai M."/>
            <person name="Dehal P."/>
            <person name="De Wit P."/>
            <person name="Donzelli B."/>
            <person name="van de Geest H.C."/>
            <person name="van Ham R.C.H.J."/>
            <person name="Hammond-Kosack K.E."/>
            <person name="Henrissat B."/>
            <person name="Kilian A."/>
            <person name="Kobayashi A.K."/>
            <person name="Koopmann E."/>
            <person name="Kourmpetis Y."/>
            <person name="Kuzniar A."/>
            <person name="Lindquist E."/>
            <person name="Lombard V."/>
            <person name="Maliepaard C."/>
            <person name="Martins N."/>
            <person name="Mehrabi R."/>
            <person name="Nap J.P.H."/>
            <person name="Ponomarenko A."/>
            <person name="Rudd J.J."/>
            <person name="Salamov A."/>
            <person name="Schmutz J."/>
            <person name="Schouten H.J."/>
            <person name="Shapiro H."/>
            <person name="Stergiopoulos I."/>
            <person name="Torriani S.F.F."/>
            <person name="Tu H."/>
            <person name="de Vries R.P."/>
            <person name="Waalwijk C."/>
            <person name="Ware S.B."/>
            <person name="Wiebenga A."/>
            <person name="Zwiers L.-H."/>
            <person name="Oliver R.P."/>
            <person name="Grigoriev I.V."/>
            <person name="Kema G.H.J."/>
        </authorList>
    </citation>
    <scope>NUCLEOTIDE SEQUENCE [LARGE SCALE GENOMIC DNA]</scope>
    <source>
        <strain evidence="5">CBS 115943 / IPO323</strain>
    </source>
</reference>
<dbReference type="RefSeq" id="XP_003853458.1">
    <property type="nucleotide sequence ID" value="XM_003853410.1"/>
</dbReference>
<keyword evidence="2" id="KW-0560">Oxidoreductase</keyword>
<dbReference type="GeneID" id="13400428"/>
<dbReference type="HOGENOM" id="CLU_059949_0_0_1"/>
<keyword evidence="5" id="KW-1185">Reference proteome</keyword>
<evidence type="ECO:0000313" key="4">
    <source>
        <dbReference type="EMBL" id="EGP88434.1"/>
    </source>
</evidence>
<keyword evidence="1" id="KW-0521">NADP</keyword>
<dbReference type="Gene3D" id="3.40.50.720">
    <property type="entry name" value="NAD(P)-binding Rossmann-like Domain"/>
    <property type="match status" value="1"/>
</dbReference>
<dbReference type="KEGG" id="ztr:MYCGRDRAFT_71002"/>
<accession>F9X9H2</accession>
<dbReference type="InterPro" id="IPR036291">
    <property type="entry name" value="NAD(P)-bd_dom_sf"/>
</dbReference>
<sequence>MPDSVLVLGLGELGVEVVKSLATHPARRETKIAVLLRSKKPEQLEQLRQWNVKAVYGNVEDDTEEQLAVSFEPYHTLICCTGMYLPPSTQIKIAKAVLAAGVKRYFPWQFGIDYDVIGRNSSQDLFNSQLDVRELLRGQSSTRHAIISTGMFISFLFEPSFGLVSAERDTVTAIGSWENEITVTSPEDIGKITAEIALAHPDLAGVVYVSGDTISMQRLADVVEQSTGKKVTRQLKSVSDLKQELTEDPNDSMRNYRVVFGEGVGVSWSKAASFNEKQGMNTQTVADWADQHLRSLCCHSRYR</sequence>
<dbReference type="PANTHER" id="PTHR47706">
    <property type="entry name" value="NMRA-LIKE FAMILY PROTEIN"/>
    <property type="match status" value="1"/>
</dbReference>
<dbReference type="InParanoid" id="F9X9H2"/>
<dbReference type="CDD" id="cd05259">
    <property type="entry name" value="PCBER_SDR_a"/>
    <property type="match status" value="1"/>
</dbReference>